<feature type="region of interest" description="Disordered" evidence="1">
    <location>
        <begin position="172"/>
        <end position="206"/>
    </location>
</feature>
<keyword evidence="4" id="KW-1185">Reference proteome</keyword>
<gene>
    <name evidence="3" type="ORF">LY79DRAFT_269884</name>
</gene>
<name>A0AAD8PVM2_9PEZI</name>
<dbReference type="AlphaFoldDB" id="A0AAD8PVM2"/>
<accession>A0AAD8PVM2</accession>
<feature type="region of interest" description="Disordered" evidence="1">
    <location>
        <begin position="1"/>
        <end position="29"/>
    </location>
</feature>
<dbReference type="GeneID" id="85436250"/>
<evidence type="ECO:0000313" key="4">
    <source>
        <dbReference type="Proteomes" id="UP001230504"/>
    </source>
</evidence>
<reference evidence="3" key="1">
    <citation type="submission" date="2021-06" db="EMBL/GenBank/DDBJ databases">
        <title>Comparative genomics, transcriptomics and evolutionary studies reveal genomic signatures of adaptation to plant cell wall in hemibiotrophic fungi.</title>
        <authorList>
            <consortium name="DOE Joint Genome Institute"/>
            <person name="Baroncelli R."/>
            <person name="Diaz J.F."/>
            <person name="Benocci T."/>
            <person name="Peng M."/>
            <person name="Battaglia E."/>
            <person name="Haridas S."/>
            <person name="Andreopoulos W."/>
            <person name="Labutti K."/>
            <person name="Pangilinan J."/>
            <person name="Floch G.L."/>
            <person name="Makela M.R."/>
            <person name="Henrissat B."/>
            <person name="Grigoriev I.V."/>
            <person name="Crouch J.A."/>
            <person name="De Vries R.P."/>
            <person name="Sukno S.A."/>
            <person name="Thon M.R."/>
        </authorList>
    </citation>
    <scope>NUCLEOTIDE SEQUENCE</scope>
    <source>
        <strain evidence="3">CBS 125086</strain>
    </source>
</reference>
<feature type="compositionally biased region" description="Basic and acidic residues" evidence="1">
    <location>
        <begin position="1"/>
        <end position="13"/>
    </location>
</feature>
<evidence type="ECO:0000313" key="3">
    <source>
        <dbReference type="EMBL" id="KAK1585312.1"/>
    </source>
</evidence>
<dbReference type="Proteomes" id="UP001230504">
    <property type="component" value="Unassembled WGS sequence"/>
</dbReference>
<protein>
    <submittedName>
        <fullName evidence="3">Uncharacterized protein</fullName>
    </submittedName>
</protein>
<organism evidence="3 4">
    <name type="scientific">Colletotrichum navitas</name>
    <dbReference type="NCBI Taxonomy" id="681940"/>
    <lineage>
        <taxon>Eukaryota</taxon>
        <taxon>Fungi</taxon>
        <taxon>Dikarya</taxon>
        <taxon>Ascomycota</taxon>
        <taxon>Pezizomycotina</taxon>
        <taxon>Sordariomycetes</taxon>
        <taxon>Hypocreomycetidae</taxon>
        <taxon>Glomerellales</taxon>
        <taxon>Glomerellaceae</taxon>
        <taxon>Colletotrichum</taxon>
        <taxon>Colletotrichum graminicola species complex</taxon>
    </lineage>
</organism>
<keyword evidence="2" id="KW-1133">Transmembrane helix</keyword>
<evidence type="ECO:0000256" key="2">
    <source>
        <dbReference type="SAM" id="Phobius"/>
    </source>
</evidence>
<keyword evidence="2" id="KW-0472">Membrane</keyword>
<sequence>MTRKEREKKEEKRQQKRRSLSGGGPTPHALLLQPKDTPLSLLLFFNFLFLFYRILTWKQKKNTPPSLAATLYMVFDMILSVKRGEVFFMSPCHYELTFLLYCFLFLFFIFFITLSSGLGSTGSSGGSLRRLNKKVKFYYHFYHHASLYEKKKRVYQNRAVVFSPLSFSRPCRERGGGRGMRGTRHPDRNREPLGQPLGDGGVGTDDLQKRLDRSSRLLAL</sequence>
<comment type="caution">
    <text evidence="3">The sequence shown here is derived from an EMBL/GenBank/DDBJ whole genome shotgun (WGS) entry which is preliminary data.</text>
</comment>
<evidence type="ECO:0000256" key="1">
    <source>
        <dbReference type="SAM" id="MobiDB-lite"/>
    </source>
</evidence>
<keyword evidence="2" id="KW-0812">Transmembrane</keyword>
<feature type="transmembrane region" description="Helical" evidence="2">
    <location>
        <begin position="37"/>
        <end position="55"/>
    </location>
</feature>
<dbReference type="RefSeq" id="XP_060412338.1">
    <property type="nucleotide sequence ID" value="XM_060552010.1"/>
</dbReference>
<proteinExistence type="predicted"/>
<feature type="transmembrane region" description="Helical" evidence="2">
    <location>
        <begin position="96"/>
        <end position="120"/>
    </location>
</feature>
<dbReference type="EMBL" id="JAHLJV010000045">
    <property type="protein sequence ID" value="KAK1585312.1"/>
    <property type="molecule type" value="Genomic_DNA"/>
</dbReference>